<dbReference type="PANTHER" id="PTHR43004">
    <property type="entry name" value="TRK SYSTEM POTASSIUM UPTAKE PROTEIN"/>
    <property type="match status" value="1"/>
</dbReference>
<dbReference type="PRINTS" id="PR00420">
    <property type="entry name" value="RNGMNOXGNASE"/>
</dbReference>
<keyword evidence="2" id="KW-0285">Flavoprotein</keyword>
<gene>
    <name evidence="5" type="ORF">FB559_8378</name>
</gene>
<comment type="cofactor">
    <cofactor evidence="1">
        <name>FAD</name>
        <dbReference type="ChEBI" id="CHEBI:57692"/>
    </cofactor>
</comment>
<evidence type="ECO:0000256" key="2">
    <source>
        <dbReference type="ARBA" id="ARBA00022630"/>
    </source>
</evidence>
<dbReference type="Proteomes" id="UP000316096">
    <property type="component" value="Unassembled WGS sequence"/>
</dbReference>
<dbReference type="OrthoDB" id="8670884at2"/>
<dbReference type="GO" id="GO:0071949">
    <property type="term" value="F:FAD binding"/>
    <property type="evidence" value="ECO:0007669"/>
    <property type="project" value="InterPro"/>
</dbReference>
<comment type="caution">
    <text evidence="5">The sequence shown here is derived from an EMBL/GenBank/DDBJ whole genome shotgun (WGS) entry which is preliminary data.</text>
</comment>
<dbReference type="EMBL" id="VFOZ01000002">
    <property type="protein sequence ID" value="TQL91055.1"/>
    <property type="molecule type" value="Genomic_DNA"/>
</dbReference>
<dbReference type="InterPro" id="IPR050641">
    <property type="entry name" value="RIFMO-like"/>
</dbReference>
<dbReference type="RefSeq" id="WP_141963060.1">
    <property type="nucleotide sequence ID" value="NZ_VFOZ01000002.1"/>
</dbReference>
<evidence type="ECO:0000313" key="5">
    <source>
        <dbReference type="EMBL" id="TQL91055.1"/>
    </source>
</evidence>
<dbReference type="Gene3D" id="3.30.70.2450">
    <property type="match status" value="1"/>
</dbReference>
<organism evidence="5 6">
    <name type="scientific">Actinoallomurus bryophytorum</name>
    <dbReference type="NCBI Taxonomy" id="1490222"/>
    <lineage>
        <taxon>Bacteria</taxon>
        <taxon>Bacillati</taxon>
        <taxon>Actinomycetota</taxon>
        <taxon>Actinomycetes</taxon>
        <taxon>Streptosporangiales</taxon>
        <taxon>Thermomonosporaceae</taxon>
        <taxon>Actinoallomurus</taxon>
    </lineage>
</organism>
<feature type="domain" description="FAD-binding" evidence="4">
    <location>
        <begin position="8"/>
        <end position="329"/>
    </location>
</feature>
<evidence type="ECO:0000259" key="4">
    <source>
        <dbReference type="Pfam" id="PF01494"/>
    </source>
</evidence>
<dbReference type="Gene3D" id="3.50.50.60">
    <property type="entry name" value="FAD/NAD(P)-binding domain"/>
    <property type="match status" value="1"/>
</dbReference>
<keyword evidence="3" id="KW-0274">FAD</keyword>
<protein>
    <submittedName>
        <fullName evidence="5">2-polyprenyl-6-methoxyphenol hydroxylase-like FAD-dependent oxidoreductase</fullName>
    </submittedName>
</protein>
<evidence type="ECO:0000256" key="3">
    <source>
        <dbReference type="ARBA" id="ARBA00022827"/>
    </source>
</evidence>
<dbReference type="SUPFAM" id="SSF51905">
    <property type="entry name" value="FAD/NAD(P)-binding domain"/>
    <property type="match status" value="1"/>
</dbReference>
<evidence type="ECO:0000256" key="1">
    <source>
        <dbReference type="ARBA" id="ARBA00001974"/>
    </source>
</evidence>
<name>A0A543C1V1_9ACTN</name>
<proteinExistence type="predicted"/>
<accession>A0A543C1V1</accession>
<dbReference type="AlphaFoldDB" id="A0A543C1V1"/>
<dbReference type="Pfam" id="PF01494">
    <property type="entry name" value="FAD_binding_3"/>
    <property type="match status" value="1"/>
</dbReference>
<dbReference type="InterPro" id="IPR036188">
    <property type="entry name" value="FAD/NAD-bd_sf"/>
</dbReference>
<reference evidence="5 6" key="1">
    <citation type="submission" date="2019-06" db="EMBL/GenBank/DDBJ databases">
        <title>Sequencing the genomes of 1000 actinobacteria strains.</title>
        <authorList>
            <person name="Klenk H.-P."/>
        </authorList>
    </citation>
    <scope>NUCLEOTIDE SEQUENCE [LARGE SCALE GENOMIC DNA]</scope>
    <source>
        <strain evidence="5 6">DSM 102200</strain>
    </source>
</reference>
<dbReference type="GO" id="GO:0016709">
    <property type="term" value="F:oxidoreductase activity, acting on paired donors, with incorporation or reduction of molecular oxygen, NAD(P)H as one donor, and incorporation of one atom of oxygen"/>
    <property type="evidence" value="ECO:0007669"/>
    <property type="project" value="UniProtKB-ARBA"/>
</dbReference>
<evidence type="ECO:0000313" key="6">
    <source>
        <dbReference type="Proteomes" id="UP000316096"/>
    </source>
</evidence>
<dbReference type="InterPro" id="IPR002938">
    <property type="entry name" value="FAD-bd"/>
</dbReference>
<sequence length="378" mass="39918">MTKPPATTDVAIVGAGPTGLTLAAFLTAGGADVVLLDKAAGSDGTSRAAVVHARTLEVLEGIGVSGELVERGLITPTFTVRDRDRVLMTVSFGGLPTAHPYTLMIPQSTTEEVLLARLRELGGQVHRPYEAAGVSQDATGVTVTTATGETVRARYVVGTDGMHSVVRERSGVAFTGDSYPQSFVLADVAMDWPLPGDEVQLFFAAAGLVVVAPLPGGRYRIVATVDDAPEHPDASDLRALLDARGPQTVPARIREVAWSSRFHVHHRIADHYRAGRIFLAGDAAHVHSPAGGQGMNTGIQDAAELARRILEGTEDDYEAVRRPVAAGVLAMTDRMTRAATVRNPVARAIRDTVLTVAGRGGSVRQKLAMSLSELSVDR</sequence>
<keyword evidence="6" id="KW-1185">Reference proteome</keyword>
<dbReference type="PANTHER" id="PTHR43004:SF19">
    <property type="entry name" value="BINDING MONOOXYGENASE, PUTATIVE (JCVI)-RELATED"/>
    <property type="match status" value="1"/>
</dbReference>